<evidence type="ECO:0000313" key="4">
    <source>
        <dbReference type="Proteomes" id="UP000287547"/>
    </source>
</evidence>
<evidence type="ECO:0000256" key="1">
    <source>
        <dbReference type="SAM" id="MobiDB-lite"/>
    </source>
</evidence>
<evidence type="ECO:0000256" key="2">
    <source>
        <dbReference type="SAM" id="Phobius"/>
    </source>
</evidence>
<feature type="transmembrane region" description="Helical" evidence="2">
    <location>
        <begin position="118"/>
        <end position="139"/>
    </location>
</feature>
<reference evidence="3 4" key="1">
    <citation type="submission" date="2018-05" db="EMBL/GenBank/DDBJ databases">
        <title>Evolution of GPA BGCs.</title>
        <authorList>
            <person name="Waglechner N."/>
            <person name="Wright G.D."/>
        </authorList>
    </citation>
    <scope>NUCLEOTIDE SEQUENCE [LARGE SCALE GENOMIC DNA]</scope>
    <source>
        <strain evidence="3 4">A82846</strain>
    </source>
</reference>
<gene>
    <name evidence="3" type="ORF">DMH04_20520</name>
</gene>
<keyword evidence="2" id="KW-0812">Transmembrane</keyword>
<dbReference type="Proteomes" id="UP000287547">
    <property type="component" value="Unassembled WGS sequence"/>
</dbReference>
<sequence>MTSIGRGSGGPPWSVDLLADLQAGALDPQQAEQLWPQVNADPEAREILAALEATQADLREFANVPAPPMPANFAARLDAAIAAESQARATQTQTAPPPPQPAPVVSLDAARKRRNQRLGIGIGIFAAAAAAVGITFAALPSGTGDGGAPPVAQGPLNFPSESIGPEQLQAAKGGTDYGPFSDKAKLAGCFQANGISPNAEPVGVKQVTVDGKQGTLFVLASTPPGTFRLLTVGQDCGPGVPSLIVEKKGVR</sequence>
<dbReference type="AlphaFoldDB" id="A0A428Z8Y9"/>
<keyword evidence="2" id="KW-1133">Transmembrane helix</keyword>
<protein>
    <recommendedName>
        <fullName evidence="5">Anti-sigma factor</fullName>
    </recommendedName>
</protein>
<dbReference type="OrthoDB" id="4566632at2"/>
<organism evidence="3 4">
    <name type="scientific">Kibdelosporangium aridum</name>
    <dbReference type="NCBI Taxonomy" id="2030"/>
    <lineage>
        <taxon>Bacteria</taxon>
        <taxon>Bacillati</taxon>
        <taxon>Actinomycetota</taxon>
        <taxon>Actinomycetes</taxon>
        <taxon>Pseudonocardiales</taxon>
        <taxon>Pseudonocardiaceae</taxon>
        <taxon>Kibdelosporangium</taxon>
    </lineage>
</organism>
<keyword evidence="2" id="KW-0472">Membrane</keyword>
<proteinExistence type="predicted"/>
<dbReference type="RefSeq" id="WP_037259526.1">
    <property type="nucleotide sequence ID" value="NZ_QHKI01000016.1"/>
</dbReference>
<dbReference type="EMBL" id="QHKI01000016">
    <property type="protein sequence ID" value="RSM84516.1"/>
    <property type="molecule type" value="Genomic_DNA"/>
</dbReference>
<accession>A0A428Z8Y9</accession>
<name>A0A428Z8Y9_KIBAR</name>
<evidence type="ECO:0008006" key="5">
    <source>
        <dbReference type="Google" id="ProtNLM"/>
    </source>
</evidence>
<evidence type="ECO:0000313" key="3">
    <source>
        <dbReference type="EMBL" id="RSM84516.1"/>
    </source>
</evidence>
<comment type="caution">
    <text evidence="3">The sequence shown here is derived from an EMBL/GenBank/DDBJ whole genome shotgun (WGS) entry which is preliminary data.</text>
</comment>
<feature type="region of interest" description="Disordered" evidence="1">
    <location>
        <begin position="84"/>
        <end position="104"/>
    </location>
</feature>